<feature type="domain" description="Carrier" evidence="5">
    <location>
        <begin position="2049"/>
        <end position="2123"/>
    </location>
</feature>
<dbReference type="Pfam" id="PF13193">
    <property type="entry name" value="AMP-binding_C"/>
    <property type="match status" value="2"/>
</dbReference>
<dbReference type="InterPro" id="IPR000873">
    <property type="entry name" value="AMP-dep_synth/lig_dom"/>
</dbReference>
<dbReference type="SUPFAM" id="SSF47336">
    <property type="entry name" value="ACP-like"/>
    <property type="match status" value="2"/>
</dbReference>
<accession>A0A9X2C6D2</accession>
<dbReference type="Gene3D" id="3.30.559.10">
    <property type="entry name" value="Chloramphenicol acetyltransferase-like domain"/>
    <property type="match status" value="2"/>
</dbReference>
<dbReference type="EMBL" id="JALQCW010000019">
    <property type="protein sequence ID" value="MCK9798024.1"/>
    <property type="molecule type" value="Genomic_DNA"/>
</dbReference>
<keyword evidence="3" id="KW-0596">Phosphopantetheine</keyword>
<dbReference type="FunFam" id="3.30.300.30:FF:000010">
    <property type="entry name" value="Enterobactin synthetase component F"/>
    <property type="match status" value="1"/>
</dbReference>
<keyword evidence="4" id="KW-0597">Phosphoprotein</keyword>
<protein>
    <submittedName>
        <fullName evidence="6">Amino acid adenylation domain-containing protein</fullName>
    </submittedName>
</protein>
<proteinExistence type="inferred from homology"/>
<dbReference type="FunFam" id="3.40.50.12780:FF:000012">
    <property type="entry name" value="Non-ribosomal peptide synthetase"/>
    <property type="match status" value="1"/>
</dbReference>
<dbReference type="SUPFAM" id="SSF52777">
    <property type="entry name" value="CoA-dependent acyltransferases"/>
    <property type="match status" value="4"/>
</dbReference>
<dbReference type="FunFam" id="1.10.1200.10:FF:000005">
    <property type="entry name" value="Nonribosomal peptide synthetase 1"/>
    <property type="match status" value="2"/>
</dbReference>
<dbReference type="FunFam" id="3.30.300.30:FF:000015">
    <property type="entry name" value="Nonribosomal peptide synthase SidD"/>
    <property type="match status" value="1"/>
</dbReference>
<dbReference type="InterPro" id="IPR010071">
    <property type="entry name" value="AA_adenyl_dom"/>
</dbReference>
<sequence length="2142" mass="235357">MNPHPRTAQVFPLTAAQSDIWLDQLSRADSPRYNIGGYVELQGPVDAELMQRAIEALVHKHDALRTELLADAGPDGLPLQRFAREMPVPMPLYDLSQEAEPTVRAQSLMQQHMARVYALYGEPLFRFFLVKLGPEHYWLGTQAHHLILDGWGFGQMLHSLGGIYSALAQGQSPELEAASYIDFIHDDARYHGSPRYARDRAYWLDKFRSLPEPLLVPRHRDHYPNQAAPGANLVRPFPAALHERMKACGKTWGASAFHVWLAALYVYFTRTSERDEWVVGLPILNRSNARFRSTLGLFTQVSAVRLGFARELSFAELVAAIRDAVRQDFRHQRFPLSEMNRELGLWREGRGQLFDLSLSYEQDDHDYCYGEAQAQTIKVPNNHEPMPLVIHLRSNCHNDQAWIHYVYNQAYFQPDEVEALAERLTHVLEQGLAQGERTIGDFSLMTAREAARIHEWNATTRRYPQAQTLHGLFEQQVLLAPEAPAAVHGAQSLSYGALNRRANQLARHLMQLGVKPGDNVAILLPRSEALLVSQLAISKCAAVYVPLDINAPAERQLFMVSDSQARVLLTLSRETLACPAQRIELDRLALDHQPAHNPDLAQSSESVAYIMYTSGSTGSPKGVLVPHRAVSRLVLNNGYAEFNRHDRVAFASNPAFDASTLEVWAPLLNGGCVVLVDQDVVLSSTALGALLLEQRVSVLWMTAGLFHQHADGLLAAFRSLRYLIVGGDVLDPAVIARVLEQGAPQHLLNGYGPTEATTFSTTFEIHSVSPGSIPIGRPIGNSRAYVLDARQRQVAVGVVGELYIGGAGVALGYLNQPQLTAEKFIADPFMGSLPGEPSPGLMYRTGDLACWREDGVLLYQGRNDQQVKLRGFRIELGEIETRLAHCAGVKDSALLLREDSPGDKRLVAYFTPLDAAAHIDIKHLHEALQGQLPDYMLPAAYVQLPALPLTANGKLDRKALPAPNASALLRRDYEAPRGEVEVALAQIWAELLQVEQVGRQDHFFELGGHSLLAVGLIERMRQLGFGADVRVLFSQPTLAALAAAVGNSQEVQVPANRIAPGCTHITPQLLPLASLDQPTIDRIVAGIPGGAANVQDIYPLAPLQEGLLYHHISAERGDPYQQHAMFAFSSRERLDAFAQALQQVIERHDILRTSLAWDGLEQPMQVVWRQAQLGLEQVQLEPQSGDILGQLAARFDPGLRPLDIRQAPMMALAWAEDPLQQRWVGMLRFHHLVNDATSTAVLIGEIQAHLNGQQAQLPPAVAYRNVVAQARQAHRQAEHQGFFRQMLGDVDEPTLAFGLQAYQVDRDDQQQAHGLLDAGLGQRLRAQARQLGVSAASLYHLAWAQVLGSLAGRDDVVFGTVLLGRLQAGEGADRALGMFINTLPLRVRLAGCSVAQAIRDTHAGLSDLLAHEHAALALAQRCSAVAAPTPLFNTLLNYRHAAPPEDQVQLPGIELVSSEEIVSYPLSIAVDDLQSGFRLSARAPGKVGAQRLLDYLQTALGALVQALEQAPHRPLAQLSILPPAERQHLLIDLNATAETYAHDQTLHALIEAQVRRTPDAVALVAGEQQLSYGELNARANQLAHHLREQGVQPDSRVAICVERGLELLVGLLGILKAGGAYVPLDPSYPPERLAYMVQDSAPVAVLVHGPTRELMQQAAVPLIDFDACTWQHQPLSDPQVPGLGVSNLAYVIYTSGSTGTPKGVMVEHRGLGNLMHWSSGLCPAAASGSLLQKAPFSFDGSVWELFWPLSIGMRMVLARPDGHREPAYLAQLIREQQITVVKFVPAMLQQFLELEEVRQCHSLTDVFAGGGELTEAMARRFQQQLPQARLHNVYGPTETTVDSSAWTLEPGAEVPSIQLPIGRPISNTRLYVLDAHDAPVPMGVSGQLHIGGVGVARGYLGLPGLMAERFIDSPFVAGDRLYRTGDLVRYRADGNLEFLGRNDFQVKLHGLRVELGEIEARLASHPALREVVVLMRDGRLVSYFTVRQGEPVPAIEALRDHVLAQLPEYMVPSAFVQLPVWPLSPNGKLDRQALPAPGQDAVLSRGYEAPQGEVEIALAQIWAEVLKIERVGRHDHFFELGGHSLLAVSLVARMRQAGLNADARLLFSQPTLAALAAKALAPVQQIDVPQTTIPQLTRKRRL</sequence>
<evidence type="ECO:0000256" key="2">
    <source>
        <dbReference type="ARBA" id="ARBA00006432"/>
    </source>
</evidence>
<dbReference type="RefSeq" id="WP_268264978.1">
    <property type="nucleotide sequence ID" value="NZ_JALQCW010000019.1"/>
</dbReference>
<dbReference type="InterPro" id="IPR036736">
    <property type="entry name" value="ACP-like_sf"/>
</dbReference>
<dbReference type="GO" id="GO:0005737">
    <property type="term" value="C:cytoplasm"/>
    <property type="evidence" value="ECO:0007669"/>
    <property type="project" value="TreeGrafter"/>
</dbReference>
<dbReference type="PANTHER" id="PTHR45527">
    <property type="entry name" value="NONRIBOSOMAL PEPTIDE SYNTHETASE"/>
    <property type="match status" value="1"/>
</dbReference>
<dbReference type="InterPro" id="IPR006162">
    <property type="entry name" value="Ppantetheine_attach_site"/>
</dbReference>
<dbReference type="GO" id="GO:0003824">
    <property type="term" value="F:catalytic activity"/>
    <property type="evidence" value="ECO:0007669"/>
    <property type="project" value="InterPro"/>
</dbReference>
<dbReference type="NCBIfam" id="NF003417">
    <property type="entry name" value="PRK04813.1"/>
    <property type="match status" value="2"/>
</dbReference>
<reference evidence="6 7" key="2">
    <citation type="journal article" date="2023" name="Plant Pathol.">
        <title>Dismantling and reorganizing Pseudomonas marginalis sensu#lato.</title>
        <authorList>
            <person name="Sawada H."/>
            <person name="Fujikawa T."/>
            <person name="Satou M."/>
        </authorList>
    </citation>
    <scope>NUCLEOTIDE SEQUENCE [LARGE SCALE GENOMIC DNA]</scope>
    <source>
        <strain evidence="6 7">MAFF 302030</strain>
    </source>
</reference>
<dbReference type="PROSITE" id="PS00455">
    <property type="entry name" value="AMP_BINDING"/>
    <property type="match status" value="2"/>
</dbReference>
<dbReference type="InterPro" id="IPR009081">
    <property type="entry name" value="PP-bd_ACP"/>
</dbReference>
<organism evidence="6 7">
    <name type="scientific">Pseudomonas morbosilactucae</name>
    <dbReference type="NCBI Taxonomy" id="2938197"/>
    <lineage>
        <taxon>Bacteria</taxon>
        <taxon>Pseudomonadati</taxon>
        <taxon>Pseudomonadota</taxon>
        <taxon>Gammaproteobacteria</taxon>
        <taxon>Pseudomonadales</taxon>
        <taxon>Pseudomonadaceae</taxon>
        <taxon>Pseudomonas</taxon>
    </lineage>
</organism>
<reference evidence="6 7" key="1">
    <citation type="journal article" date="2022" name="Int. J. Syst. Evol. Microbiol.">
        <title>Pseudomonas aegrilactucae sp. nov. and Pseudomonas morbosilactucae sp. nov., pathogens causing bacterial rot of lettuce in Japan.</title>
        <authorList>
            <person name="Sawada H."/>
            <person name="Fujikawa T."/>
            <person name="Satou M."/>
        </authorList>
    </citation>
    <scope>NUCLEOTIDE SEQUENCE [LARGE SCALE GENOMIC DNA]</scope>
    <source>
        <strain evidence="6 7">MAFF 302030</strain>
    </source>
</reference>
<gene>
    <name evidence="6" type="ORF">M1B34_09855</name>
</gene>
<dbReference type="InterPro" id="IPR020845">
    <property type="entry name" value="AMP-binding_CS"/>
</dbReference>
<dbReference type="Pfam" id="PF00550">
    <property type="entry name" value="PP-binding"/>
    <property type="match status" value="2"/>
</dbReference>
<dbReference type="NCBIfam" id="TIGR01733">
    <property type="entry name" value="AA-adenyl-dom"/>
    <property type="match status" value="2"/>
</dbReference>
<dbReference type="Gene3D" id="3.30.300.30">
    <property type="match status" value="2"/>
</dbReference>
<dbReference type="Gene3D" id="2.30.38.10">
    <property type="entry name" value="Luciferase, Domain 3"/>
    <property type="match status" value="2"/>
</dbReference>
<dbReference type="Gene3D" id="3.40.50.980">
    <property type="match status" value="4"/>
</dbReference>
<dbReference type="InterPro" id="IPR025110">
    <property type="entry name" value="AMP-bd_C"/>
</dbReference>
<evidence type="ECO:0000256" key="1">
    <source>
        <dbReference type="ARBA" id="ARBA00001957"/>
    </source>
</evidence>
<evidence type="ECO:0000256" key="4">
    <source>
        <dbReference type="ARBA" id="ARBA00022553"/>
    </source>
</evidence>
<evidence type="ECO:0000259" key="5">
    <source>
        <dbReference type="PROSITE" id="PS50075"/>
    </source>
</evidence>
<comment type="caution">
    <text evidence="6">The sequence shown here is derived from an EMBL/GenBank/DDBJ whole genome shotgun (WGS) entry which is preliminary data.</text>
</comment>
<dbReference type="SUPFAM" id="SSF56801">
    <property type="entry name" value="Acetyl-CoA synthetase-like"/>
    <property type="match status" value="2"/>
</dbReference>
<dbReference type="PANTHER" id="PTHR45527:SF1">
    <property type="entry name" value="FATTY ACID SYNTHASE"/>
    <property type="match status" value="1"/>
</dbReference>
<dbReference type="InterPro" id="IPR023213">
    <property type="entry name" value="CAT-like_dom_sf"/>
</dbReference>
<dbReference type="GO" id="GO:0043041">
    <property type="term" value="P:amino acid activation for nonribosomal peptide biosynthetic process"/>
    <property type="evidence" value="ECO:0007669"/>
    <property type="project" value="TreeGrafter"/>
</dbReference>
<name>A0A9X2C6D2_9PSED</name>
<evidence type="ECO:0000313" key="7">
    <source>
        <dbReference type="Proteomes" id="UP001155059"/>
    </source>
</evidence>
<evidence type="ECO:0000256" key="3">
    <source>
        <dbReference type="ARBA" id="ARBA00022450"/>
    </source>
</evidence>
<dbReference type="Gene3D" id="3.30.559.30">
    <property type="entry name" value="Nonribosomal peptide synthetase, condensation domain"/>
    <property type="match status" value="2"/>
</dbReference>
<dbReference type="GO" id="GO:0031177">
    <property type="term" value="F:phosphopantetheine binding"/>
    <property type="evidence" value="ECO:0007669"/>
    <property type="project" value="InterPro"/>
</dbReference>
<dbReference type="InterPro" id="IPR001242">
    <property type="entry name" value="Condensation_dom"/>
</dbReference>
<dbReference type="CDD" id="cd19544">
    <property type="entry name" value="E-C_NRPS"/>
    <property type="match status" value="1"/>
</dbReference>
<dbReference type="GO" id="GO:0044550">
    <property type="term" value="P:secondary metabolite biosynthetic process"/>
    <property type="evidence" value="ECO:0007669"/>
    <property type="project" value="UniProtKB-ARBA"/>
</dbReference>
<dbReference type="PROSITE" id="PS00012">
    <property type="entry name" value="PHOSPHOPANTETHEINE"/>
    <property type="match status" value="1"/>
</dbReference>
<dbReference type="FunFam" id="3.40.50.980:FF:000002">
    <property type="entry name" value="Enterobactin synthetase component F"/>
    <property type="match status" value="1"/>
</dbReference>
<dbReference type="FunFam" id="2.30.38.10:FF:000001">
    <property type="entry name" value="Non-ribosomal peptide synthetase PvdI"/>
    <property type="match status" value="1"/>
</dbReference>
<comment type="similarity">
    <text evidence="2">Belongs to the ATP-dependent AMP-binding enzyme family.</text>
</comment>
<evidence type="ECO:0000313" key="6">
    <source>
        <dbReference type="EMBL" id="MCK9798024.1"/>
    </source>
</evidence>
<dbReference type="Proteomes" id="UP001155059">
    <property type="component" value="Unassembled WGS sequence"/>
</dbReference>
<dbReference type="CDD" id="cd17646">
    <property type="entry name" value="A_NRPS_AB3403-like"/>
    <property type="match status" value="1"/>
</dbReference>
<dbReference type="CDD" id="cd12117">
    <property type="entry name" value="A_NRPS_Srf_like"/>
    <property type="match status" value="1"/>
</dbReference>
<dbReference type="Gene3D" id="1.10.1200.10">
    <property type="entry name" value="ACP-like"/>
    <property type="match status" value="2"/>
</dbReference>
<dbReference type="SMART" id="SM00823">
    <property type="entry name" value="PKS_PP"/>
    <property type="match status" value="2"/>
</dbReference>
<dbReference type="InterPro" id="IPR020806">
    <property type="entry name" value="PKS_PP-bd"/>
</dbReference>
<feature type="domain" description="Carrier" evidence="5">
    <location>
        <begin position="975"/>
        <end position="1049"/>
    </location>
</feature>
<dbReference type="PROSITE" id="PS50075">
    <property type="entry name" value="CARRIER"/>
    <property type="match status" value="2"/>
</dbReference>
<comment type="cofactor">
    <cofactor evidence="1">
        <name>pantetheine 4'-phosphate</name>
        <dbReference type="ChEBI" id="CHEBI:47942"/>
    </cofactor>
</comment>
<dbReference type="Pfam" id="PF00501">
    <property type="entry name" value="AMP-binding"/>
    <property type="match status" value="2"/>
</dbReference>
<dbReference type="InterPro" id="IPR045851">
    <property type="entry name" value="AMP-bd_C_sf"/>
</dbReference>
<dbReference type="Pfam" id="PF00668">
    <property type="entry name" value="Condensation"/>
    <property type="match status" value="2"/>
</dbReference>
<dbReference type="FunFam" id="3.40.50.980:FF:000001">
    <property type="entry name" value="Non-ribosomal peptide synthetase"/>
    <property type="match status" value="2"/>
</dbReference>